<evidence type="ECO:0000259" key="14">
    <source>
        <dbReference type="Pfam" id="PF01433"/>
    </source>
</evidence>
<dbReference type="InterPro" id="IPR001930">
    <property type="entry name" value="Peptidase_M1"/>
</dbReference>
<proteinExistence type="inferred from homology"/>
<evidence type="ECO:0000256" key="5">
    <source>
        <dbReference type="ARBA" id="ARBA00015611"/>
    </source>
</evidence>
<comment type="similarity">
    <text evidence="3">Belongs to the peptidase M1 family.</text>
</comment>
<evidence type="ECO:0000259" key="15">
    <source>
        <dbReference type="Pfam" id="PF17900"/>
    </source>
</evidence>
<dbReference type="InterPro" id="IPR050344">
    <property type="entry name" value="Peptidase_M1_aminopeptidases"/>
</dbReference>
<feature type="signal peptide" evidence="13">
    <location>
        <begin position="1"/>
        <end position="23"/>
    </location>
</feature>
<keyword evidence="17" id="KW-1185">Reference proteome</keyword>
<dbReference type="InterPro" id="IPR014782">
    <property type="entry name" value="Peptidase_M1_dom"/>
</dbReference>
<comment type="cofactor">
    <cofactor evidence="2">
        <name>Zn(2+)</name>
        <dbReference type="ChEBI" id="CHEBI:29105"/>
    </cofactor>
</comment>
<evidence type="ECO:0000256" key="4">
    <source>
        <dbReference type="ARBA" id="ARBA00012564"/>
    </source>
</evidence>
<keyword evidence="9" id="KW-0862">Zinc</keyword>
<dbReference type="CDD" id="cd09603">
    <property type="entry name" value="M1_APN_like"/>
    <property type="match status" value="1"/>
</dbReference>
<evidence type="ECO:0000313" key="16">
    <source>
        <dbReference type="EMBL" id="GAA3372761.1"/>
    </source>
</evidence>
<evidence type="ECO:0000256" key="6">
    <source>
        <dbReference type="ARBA" id="ARBA00022670"/>
    </source>
</evidence>
<dbReference type="EMBL" id="BAAAYL010000001">
    <property type="protein sequence ID" value="GAA3372761.1"/>
    <property type="molecule type" value="Genomic_DNA"/>
</dbReference>
<comment type="caution">
    <text evidence="16">The sequence shown here is derived from an EMBL/GenBank/DDBJ whole genome shotgun (WGS) entry which is preliminary data.</text>
</comment>
<evidence type="ECO:0000256" key="8">
    <source>
        <dbReference type="ARBA" id="ARBA00022801"/>
    </source>
</evidence>
<name>A0ABP6SBG3_9ACTN</name>
<sequence>MKTLARPAAPVAAVLLAALTACTDGGAAGSGTAGGVKATPARVHGTAGAPGLHDPYFEDLGNGGYDVRHYALMLAYDPASGRLDGTAEITARATQDLSSFNLDLAGMRVTGATVDGRAAVVSRSGQELTLRPRDDLGKGKTFRAVVRYSGTPERITDADGTTHEGWLKTADGVIALGEPTGSMAWFPGNHHPSDKASYDITMVVPEGLKAVSNGRLVSQRSVSGRSVFHWRSDEPMASYLATVAIGKYDMKESRTPSGIPVLTAVDPTVAGQVAAEVARLPEVVEWGVKNFGPYPFSSTGVIVERAGDAAYALETQTRPVIPADGLDTTTLVHELAHEWFGDSVTPKTWRDMWLNEGFATYAEWLWSEDHGGPSAEETFLARYEQDRNASLWSFAPADPPTAASISDYPVYVRGAMVVHKVRQALGDEAFFDIVRGWTKDHRYANASTDDFTSYVEARSGQDLTEMWDTWLYGKGKPVTSR</sequence>
<keyword evidence="6" id="KW-0645">Protease</keyword>
<evidence type="ECO:0000256" key="9">
    <source>
        <dbReference type="ARBA" id="ARBA00022833"/>
    </source>
</evidence>
<evidence type="ECO:0000256" key="10">
    <source>
        <dbReference type="ARBA" id="ARBA00023049"/>
    </source>
</evidence>
<dbReference type="EC" id="3.4.11.2" evidence="4"/>
<dbReference type="RefSeq" id="WP_425586201.1">
    <property type="nucleotide sequence ID" value="NZ_BAAAYL010000001.1"/>
</dbReference>
<dbReference type="Gene3D" id="2.60.40.1730">
    <property type="entry name" value="tricorn interacting facor f3 domain"/>
    <property type="match status" value="1"/>
</dbReference>
<reference evidence="17" key="1">
    <citation type="journal article" date="2019" name="Int. J. Syst. Evol. Microbiol.">
        <title>The Global Catalogue of Microorganisms (GCM) 10K type strain sequencing project: providing services to taxonomists for standard genome sequencing and annotation.</title>
        <authorList>
            <consortium name="The Broad Institute Genomics Platform"/>
            <consortium name="The Broad Institute Genome Sequencing Center for Infectious Disease"/>
            <person name="Wu L."/>
            <person name="Ma J."/>
        </authorList>
    </citation>
    <scope>NUCLEOTIDE SEQUENCE [LARGE SCALE GENOMIC DNA]</scope>
    <source>
        <strain evidence="17">JCM 9651</strain>
    </source>
</reference>
<keyword evidence="10" id="KW-0482">Metalloprotease</keyword>
<evidence type="ECO:0000256" key="7">
    <source>
        <dbReference type="ARBA" id="ARBA00022723"/>
    </source>
</evidence>
<accession>A0ABP6SBG3</accession>
<keyword evidence="7" id="KW-0479">Metal-binding</keyword>
<dbReference type="SUPFAM" id="SSF55486">
    <property type="entry name" value="Metalloproteases ('zincins'), catalytic domain"/>
    <property type="match status" value="1"/>
</dbReference>
<dbReference type="InterPro" id="IPR045357">
    <property type="entry name" value="Aminopeptidase_N-like_N"/>
</dbReference>
<dbReference type="InterPro" id="IPR027268">
    <property type="entry name" value="Peptidase_M4/M1_CTD_sf"/>
</dbReference>
<feature type="domain" description="Peptidase M1 membrane alanine aminopeptidase" evidence="14">
    <location>
        <begin position="329"/>
        <end position="470"/>
    </location>
</feature>
<keyword evidence="13" id="KW-0732">Signal</keyword>
<dbReference type="PRINTS" id="PR00756">
    <property type="entry name" value="ALADIPTASE"/>
</dbReference>
<evidence type="ECO:0000256" key="2">
    <source>
        <dbReference type="ARBA" id="ARBA00001947"/>
    </source>
</evidence>
<dbReference type="InterPro" id="IPR042097">
    <property type="entry name" value="Aminopeptidase_N-like_N_sf"/>
</dbReference>
<evidence type="ECO:0000256" key="13">
    <source>
        <dbReference type="SAM" id="SignalP"/>
    </source>
</evidence>
<keyword evidence="8" id="KW-0378">Hydrolase</keyword>
<dbReference type="PANTHER" id="PTHR11533:SF297">
    <property type="entry name" value="AMINOPEPTIDASE N"/>
    <property type="match status" value="1"/>
</dbReference>
<dbReference type="PANTHER" id="PTHR11533">
    <property type="entry name" value="PROTEASE M1 ZINC METALLOPROTEASE"/>
    <property type="match status" value="1"/>
</dbReference>
<evidence type="ECO:0000256" key="12">
    <source>
        <dbReference type="ARBA" id="ARBA00031533"/>
    </source>
</evidence>
<evidence type="ECO:0000256" key="1">
    <source>
        <dbReference type="ARBA" id="ARBA00000098"/>
    </source>
</evidence>
<organism evidence="16 17">
    <name type="scientific">Streptomyces sannanensis</name>
    <dbReference type="NCBI Taxonomy" id="285536"/>
    <lineage>
        <taxon>Bacteria</taxon>
        <taxon>Bacillati</taxon>
        <taxon>Actinomycetota</taxon>
        <taxon>Actinomycetes</taxon>
        <taxon>Kitasatosporales</taxon>
        <taxon>Streptomycetaceae</taxon>
        <taxon>Streptomyces</taxon>
    </lineage>
</organism>
<dbReference type="PROSITE" id="PS51257">
    <property type="entry name" value="PROKAR_LIPOPROTEIN"/>
    <property type="match status" value="1"/>
</dbReference>
<gene>
    <name evidence="16" type="ORF">GCM10020367_29380</name>
</gene>
<dbReference type="Pfam" id="PF01433">
    <property type="entry name" value="Peptidase_M1"/>
    <property type="match status" value="1"/>
</dbReference>
<evidence type="ECO:0000313" key="17">
    <source>
        <dbReference type="Proteomes" id="UP001499990"/>
    </source>
</evidence>
<feature type="domain" description="Aminopeptidase N-like N-terminal" evidence="15">
    <location>
        <begin position="69"/>
        <end position="240"/>
    </location>
</feature>
<evidence type="ECO:0000256" key="11">
    <source>
        <dbReference type="ARBA" id="ARBA00029811"/>
    </source>
</evidence>
<dbReference type="Pfam" id="PF17900">
    <property type="entry name" value="Peptidase_M1_N"/>
    <property type="match status" value="1"/>
</dbReference>
<dbReference type="Proteomes" id="UP001499990">
    <property type="component" value="Unassembled WGS sequence"/>
</dbReference>
<protein>
    <recommendedName>
        <fullName evidence="5">Aminopeptidase N</fullName>
        <ecNumber evidence="4">3.4.11.2</ecNumber>
    </recommendedName>
    <alternativeName>
        <fullName evidence="11">Alanine aminopeptidase</fullName>
    </alternativeName>
    <alternativeName>
        <fullName evidence="12">Lysyl aminopeptidase</fullName>
    </alternativeName>
</protein>
<dbReference type="Gene3D" id="1.10.390.10">
    <property type="entry name" value="Neutral Protease Domain 2"/>
    <property type="match status" value="1"/>
</dbReference>
<evidence type="ECO:0000256" key="3">
    <source>
        <dbReference type="ARBA" id="ARBA00010136"/>
    </source>
</evidence>
<comment type="catalytic activity">
    <reaction evidence="1">
        <text>Release of an N-terminal amino acid, Xaa-|-Yaa- from a peptide, amide or arylamide. Xaa is preferably Ala, but may be most amino acids including Pro (slow action). When a terminal hydrophobic residue is followed by a prolyl residue, the two may be released as an intact Xaa-Pro dipeptide.</text>
        <dbReference type="EC" id="3.4.11.2"/>
    </reaction>
</comment>
<feature type="chain" id="PRO_5045831363" description="Aminopeptidase N" evidence="13">
    <location>
        <begin position="24"/>
        <end position="481"/>
    </location>
</feature>
<dbReference type="SUPFAM" id="SSF63737">
    <property type="entry name" value="Leukotriene A4 hydrolase N-terminal domain"/>
    <property type="match status" value="1"/>
</dbReference>